<proteinExistence type="predicted"/>
<dbReference type="EMBL" id="CP073720">
    <property type="protein sequence ID" value="UWP86763.1"/>
    <property type="molecule type" value="Genomic_DNA"/>
</dbReference>
<organism evidence="1 2">
    <name type="scientific">Dactylosporangium fulvum</name>
    <dbReference type="NCBI Taxonomy" id="53359"/>
    <lineage>
        <taxon>Bacteria</taxon>
        <taxon>Bacillati</taxon>
        <taxon>Actinomycetota</taxon>
        <taxon>Actinomycetes</taxon>
        <taxon>Micromonosporales</taxon>
        <taxon>Micromonosporaceae</taxon>
        <taxon>Dactylosporangium</taxon>
    </lineage>
</organism>
<evidence type="ECO:0008006" key="3">
    <source>
        <dbReference type="Google" id="ProtNLM"/>
    </source>
</evidence>
<evidence type="ECO:0000313" key="1">
    <source>
        <dbReference type="EMBL" id="UWP86763.1"/>
    </source>
</evidence>
<keyword evidence="2" id="KW-1185">Reference proteome</keyword>
<dbReference type="RefSeq" id="WP_259866263.1">
    <property type="nucleotide sequence ID" value="NZ_BAAAST010000004.1"/>
</dbReference>
<name>A0ABY5W9S2_9ACTN</name>
<reference evidence="1" key="2">
    <citation type="submission" date="2022-09" db="EMBL/GenBank/DDBJ databases">
        <title>Biosynthetic gene clusters of Dactylosporangioum fulvum.</title>
        <authorList>
            <person name="Caradec T."/>
        </authorList>
    </citation>
    <scope>NUCLEOTIDE SEQUENCE</scope>
    <source>
        <strain evidence="1">NRRL B-16292</strain>
    </source>
</reference>
<gene>
    <name evidence="1" type="ORF">Dfulv_21980</name>
</gene>
<evidence type="ECO:0000313" key="2">
    <source>
        <dbReference type="Proteomes" id="UP001059617"/>
    </source>
</evidence>
<reference evidence="1" key="1">
    <citation type="submission" date="2021-04" db="EMBL/GenBank/DDBJ databases">
        <authorList>
            <person name="Hartkoorn R.C."/>
            <person name="Beaudoing E."/>
            <person name="Hot D."/>
        </authorList>
    </citation>
    <scope>NUCLEOTIDE SEQUENCE</scope>
    <source>
        <strain evidence="1">NRRL B-16292</strain>
    </source>
</reference>
<sequence>MSRKRLAAAETTMPEFLDRTFANLTAAKRRQLTAILGKLLEIR</sequence>
<protein>
    <recommendedName>
        <fullName evidence="3">MarR family transcriptional regulator</fullName>
    </recommendedName>
</protein>
<dbReference type="Proteomes" id="UP001059617">
    <property type="component" value="Chromosome"/>
</dbReference>
<accession>A0ABY5W9S2</accession>